<keyword evidence="1" id="KW-0175">Coiled coil</keyword>
<organism evidence="3 4">
    <name type="scientific">Peribacillus deserti</name>
    <dbReference type="NCBI Taxonomy" id="673318"/>
    <lineage>
        <taxon>Bacteria</taxon>
        <taxon>Bacillati</taxon>
        <taxon>Bacillota</taxon>
        <taxon>Bacilli</taxon>
        <taxon>Bacillales</taxon>
        <taxon>Bacillaceae</taxon>
        <taxon>Peribacillus</taxon>
    </lineage>
</organism>
<name>A0A2N5M3H4_9BACI</name>
<feature type="region of interest" description="Disordered" evidence="2">
    <location>
        <begin position="68"/>
        <end position="91"/>
    </location>
</feature>
<sequence>MSKKKSKHENTTAQLMGLLVSNTLNKHGIDTKAMNLSDKEKHELRKTVKKLKKQADHFLKNLHKNVTDAETSVVSTNSTPEKSTTKAENITENDLSSLKVFDKNK</sequence>
<dbReference type="AlphaFoldDB" id="A0A2N5M3H4"/>
<dbReference type="EMBL" id="PGUY01000050">
    <property type="protein sequence ID" value="PLT28914.1"/>
    <property type="molecule type" value="Genomic_DNA"/>
</dbReference>
<reference evidence="3 4" key="1">
    <citation type="submission" date="2017-11" db="EMBL/GenBank/DDBJ databases">
        <title>Comparitive Functional Genomics of Dry Heat Resistant strains isolated from the Viking Spacecraft.</title>
        <authorList>
            <person name="Seuylemezian A."/>
            <person name="Cooper K."/>
            <person name="Vaishampayan P."/>
        </authorList>
    </citation>
    <scope>NUCLEOTIDE SEQUENCE [LARGE SCALE GENOMIC DNA]</scope>
    <source>
        <strain evidence="3 4">V1-29</strain>
    </source>
</reference>
<dbReference type="Proteomes" id="UP000234748">
    <property type="component" value="Unassembled WGS sequence"/>
</dbReference>
<protein>
    <recommendedName>
        <fullName evidence="5">Spore coat protein</fullName>
    </recommendedName>
</protein>
<comment type="caution">
    <text evidence="3">The sequence shown here is derived from an EMBL/GenBank/DDBJ whole genome shotgun (WGS) entry which is preliminary data.</text>
</comment>
<evidence type="ECO:0000256" key="1">
    <source>
        <dbReference type="SAM" id="Coils"/>
    </source>
</evidence>
<accession>A0A2N5M3H4</accession>
<feature type="coiled-coil region" evidence="1">
    <location>
        <begin position="34"/>
        <end position="61"/>
    </location>
</feature>
<evidence type="ECO:0008006" key="5">
    <source>
        <dbReference type="Google" id="ProtNLM"/>
    </source>
</evidence>
<evidence type="ECO:0000313" key="4">
    <source>
        <dbReference type="Proteomes" id="UP000234748"/>
    </source>
</evidence>
<gene>
    <name evidence="3" type="ORF">CUU66_16340</name>
</gene>
<proteinExistence type="predicted"/>
<dbReference type="OrthoDB" id="2888316at2"/>
<keyword evidence="4" id="KW-1185">Reference proteome</keyword>
<dbReference type="RefSeq" id="WP_101644069.1">
    <property type="nucleotide sequence ID" value="NZ_PGUY01000050.1"/>
</dbReference>
<evidence type="ECO:0000313" key="3">
    <source>
        <dbReference type="EMBL" id="PLT28914.1"/>
    </source>
</evidence>
<evidence type="ECO:0000256" key="2">
    <source>
        <dbReference type="SAM" id="MobiDB-lite"/>
    </source>
</evidence>